<evidence type="ECO:0000313" key="1">
    <source>
        <dbReference type="EMBL" id="KAI5079225.1"/>
    </source>
</evidence>
<accession>A0A9D4ZNG3</accession>
<dbReference type="Proteomes" id="UP000886520">
    <property type="component" value="Chromosome 6"/>
</dbReference>
<reference evidence="1" key="1">
    <citation type="submission" date="2021-01" db="EMBL/GenBank/DDBJ databases">
        <title>Adiantum capillus-veneris genome.</title>
        <authorList>
            <person name="Fang Y."/>
            <person name="Liao Q."/>
        </authorList>
    </citation>
    <scope>NUCLEOTIDE SEQUENCE</scope>
    <source>
        <strain evidence="1">H3</strain>
        <tissue evidence="1">Leaf</tissue>
    </source>
</reference>
<protein>
    <submittedName>
        <fullName evidence="1">Uncharacterized protein</fullName>
    </submittedName>
</protein>
<proteinExistence type="predicted"/>
<name>A0A9D4ZNG3_ADICA</name>
<comment type="caution">
    <text evidence="1">The sequence shown here is derived from an EMBL/GenBank/DDBJ whole genome shotgun (WGS) entry which is preliminary data.</text>
</comment>
<dbReference type="EMBL" id="JABFUD020000006">
    <property type="protein sequence ID" value="KAI5079225.1"/>
    <property type="molecule type" value="Genomic_DNA"/>
</dbReference>
<gene>
    <name evidence="1" type="ORF">GOP47_0006896</name>
</gene>
<evidence type="ECO:0000313" key="2">
    <source>
        <dbReference type="Proteomes" id="UP000886520"/>
    </source>
</evidence>
<organism evidence="1 2">
    <name type="scientific">Adiantum capillus-veneris</name>
    <name type="common">Maidenhair fern</name>
    <dbReference type="NCBI Taxonomy" id="13818"/>
    <lineage>
        <taxon>Eukaryota</taxon>
        <taxon>Viridiplantae</taxon>
        <taxon>Streptophyta</taxon>
        <taxon>Embryophyta</taxon>
        <taxon>Tracheophyta</taxon>
        <taxon>Polypodiopsida</taxon>
        <taxon>Polypodiidae</taxon>
        <taxon>Polypodiales</taxon>
        <taxon>Pteridineae</taxon>
        <taxon>Pteridaceae</taxon>
        <taxon>Vittarioideae</taxon>
        <taxon>Adiantum</taxon>
    </lineage>
</organism>
<sequence>MSLIFMSWILSNPASRLETLSSLSWWVRILRRKHLVFIVDHIDKMDQADVLQLVSWATTEADQKDILVILVASEQSSRLLSNNDTSIRAKLVQYYPPSPQETREALRKFISTHPDMHHLDVEECLYLQGTHTTEYRNDKLCNKEMDLTKEFASKHARFENQDMDFNDVGFWYMLLVAGV</sequence>
<dbReference type="AlphaFoldDB" id="A0A9D4ZNG3"/>
<keyword evidence="2" id="KW-1185">Reference proteome</keyword>